<gene>
    <name evidence="4" type="ORF">FF098_002770</name>
    <name evidence="3" type="ORF">GCM10011355_05630</name>
</gene>
<dbReference type="PIRSF" id="PIRSF011396">
    <property type="entry name" value="Trp_halogenase"/>
    <property type="match status" value="1"/>
</dbReference>
<feature type="binding site" evidence="2">
    <location>
        <position position="337"/>
    </location>
    <ligand>
        <name>FAD</name>
        <dbReference type="ChEBI" id="CHEBI:57692"/>
    </ligand>
</feature>
<evidence type="ECO:0000256" key="2">
    <source>
        <dbReference type="PIRSR" id="PIRSR011396-2"/>
    </source>
</evidence>
<keyword evidence="6" id="KW-1185">Reference proteome</keyword>
<feature type="active site" evidence="1">
    <location>
        <position position="79"/>
    </location>
</feature>
<dbReference type="EMBL" id="BMGZ01000001">
    <property type="protein sequence ID" value="GGH93544.1"/>
    <property type="molecule type" value="Genomic_DNA"/>
</dbReference>
<proteinExistence type="predicted"/>
<dbReference type="Proteomes" id="UP000621856">
    <property type="component" value="Unassembled WGS sequence"/>
</dbReference>
<keyword evidence="2" id="KW-0285">Flavoprotein</keyword>
<protein>
    <submittedName>
        <fullName evidence="4">Tryptophan 7-halogenase</fullName>
    </submittedName>
    <submittedName>
        <fullName evidence="3">Tryptophan halogenase</fullName>
    </submittedName>
</protein>
<dbReference type="Proteomes" id="UP000818603">
    <property type="component" value="Unassembled WGS sequence"/>
</dbReference>
<dbReference type="Gene3D" id="3.50.50.60">
    <property type="entry name" value="FAD/NAD(P)-binding domain"/>
    <property type="match status" value="1"/>
</dbReference>
<dbReference type="InterPro" id="IPR033856">
    <property type="entry name" value="Trp_halogen"/>
</dbReference>
<feature type="binding site" evidence="2">
    <location>
        <position position="79"/>
    </location>
    <ligand>
        <name>7-chloro-L-tryptophan</name>
        <dbReference type="ChEBI" id="CHEBI:58713"/>
    </ligand>
</feature>
<dbReference type="SUPFAM" id="SSF51905">
    <property type="entry name" value="FAD/NAD(P)-binding domain"/>
    <property type="match status" value="1"/>
</dbReference>
<keyword evidence="2" id="KW-0274">FAD</keyword>
<dbReference type="PANTHER" id="PTHR43747:SF4">
    <property type="entry name" value="FLAVIN-DEPENDENT TRYPTOPHAN HALOGENASE"/>
    <property type="match status" value="1"/>
</dbReference>
<dbReference type="RefSeq" id="WP_166426285.1">
    <property type="nucleotide sequence ID" value="NZ_BMGZ01000001.1"/>
</dbReference>
<evidence type="ECO:0000313" key="3">
    <source>
        <dbReference type="EMBL" id="GGH93544.1"/>
    </source>
</evidence>
<sequence>MAEQRVKRVIIAGGGTAGWIAAAALARSLGPLLEITLVESDDIGTVGVGEATIPTHRTFHNFLGIDEQEFMKATQATFKLAIAFENWARDGDRYIHSFGEVGRGTWVADFHHIWLQGRGEGVAEGIGEYCFELKAAEAGKFYTSDKAPLSYAYHLDASLYAKYLRKLAEEKGATRIEGKIKSVERDGDSGDIAAIVLESGQRIEGDLFIDCTGFRALLMEQTLETGYEDWSHWLFTDSAFAVQTQAVRDPIPYTRAIAHDAGWQWRIPLQHRVGNGLIYCSEDLEADAARQRLLDNIEGETITEPRLIRYKTGRRNKVWNRNCVALGLSSGFLEPLESTSIHLIQLGITKLIQMFPFGGITPGLRDRYNRQTQDNLEHIRDFLILHYKLTERDDSPFWRRCRDMEIPDTLKTRIELFREQAMVWKDQDDLFQIDSWLQVMLGQRLSPAAHHHIGRLMSRDQLGRSLANMKGQIADAVGKLPTHRQFIEKYCPAPKP</sequence>
<feature type="binding site" evidence="2">
    <location>
        <position position="328"/>
    </location>
    <ligand>
        <name>FAD</name>
        <dbReference type="ChEBI" id="CHEBI:57692"/>
    </ligand>
</feature>
<reference evidence="4 6" key="2">
    <citation type="submission" date="2020-02" db="EMBL/GenBank/DDBJ databases">
        <title>Genome sequence of Parvularcula flava strain NH6-79.</title>
        <authorList>
            <person name="Abdul Karim M.H."/>
            <person name="Lam M.Q."/>
            <person name="Chen S.J."/>
            <person name="Yahya A."/>
            <person name="Shahir S."/>
            <person name="Shamsir M.S."/>
            <person name="Chong C.S."/>
        </authorList>
    </citation>
    <scope>NUCLEOTIDE SEQUENCE [LARGE SCALE GENOMIC DNA]</scope>
    <source>
        <strain evidence="4 6">NH6-79</strain>
    </source>
</reference>
<dbReference type="EMBL" id="VCJR02000001">
    <property type="protein sequence ID" value="NHK26831.1"/>
    <property type="molecule type" value="Genomic_DNA"/>
</dbReference>
<evidence type="ECO:0000313" key="5">
    <source>
        <dbReference type="Proteomes" id="UP000621856"/>
    </source>
</evidence>
<dbReference type="FunFam" id="3.50.50.60:FF:000280">
    <property type="entry name" value="Tryptophan halogenase"/>
    <property type="match status" value="1"/>
</dbReference>
<dbReference type="PANTHER" id="PTHR43747">
    <property type="entry name" value="FAD-BINDING PROTEIN"/>
    <property type="match status" value="1"/>
</dbReference>
<evidence type="ECO:0000313" key="4">
    <source>
        <dbReference type="EMBL" id="NHK26831.1"/>
    </source>
</evidence>
<dbReference type="GO" id="GO:0004497">
    <property type="term" value="F:monooxygenase activity"/>
    <property type="evidence" value="ECO:0007669"/>
    <property type="project" value="InterPro"/>
</dbReference>
<organism evidence="3 5">
    <name type="scientific">Aquisalinus luteolus</name>
    <dbReference type="NCBI Taxonomy" id="1566827"/>
    <lineage>
        <taxon>Bacteria</taxon>
        <taxon>Pseudomonadati</taxon>
        <taxon>Pseudomonadota</taxon>
        <taxon>Alphaproteobacteria</taxon>
        <taxon>Parvularculales</taxon>
        <taxon>Parvularculaceae</taxon>
        <taxon>Aquisalinus</taxon>
    </lineage>
</organism>
<evidence type="ECO:0000313" key="6">
    <source>
        <dbReference type="Proteomes" id="UP000818603"/>
    </source>
</evidence>
<keyword evidence="2" id="KW-0547">Nucleotide-binding</keyword>
<dbReference type="InterPro" id="IPR006905">
    <property type="entry name" value="Flavin_halogenase"/>
</dbReference>
<dbReference type="Pfam" id="PF04820">
    <property type="entry name" value="Trp_halogenase"/>
    <property type="match status" value="1"/>
</dbReference>
<dbReference type="GO" id="GO:0000166">
    <property type="term" value="F:nucleotide binding"/>
    <property type="evidence" value="ECO:0007669"/>
    <property type="project" value="UniProtKB-KW"/>
</dbReference>
<reference evidence="3" key="3">
    <citation type="submission" date="2020-09" db="EMBL/GenBank/DDBJ databases">
        <authorList>
            <person name="Sun Q."/>
            <person name="Zhou Y."/>
        </authorList>
    </citation>
    <scope>NUCLEOTIDE SEQUENCE</scope>
    <source>
        <strain evidence="3">CGMCC 1.14984</strain>
    </source>
</reference>
<dbReference type="InterPro" id="IPR050816">
    <property type="entry name" value="Flavin-dep_Halogenase_NPB"/>
</dbReference>
<dbReference type="AlphaFoldDB" id="A0A8J3EP21"/>
<feature type="binding site" evidence="2">
    <location>
        <begin position="14"/>
        <end position="17"/>
    </location>
    <ligand>
        <name>FAD</name>
        <dbReference type="ChEBI" id="CHEBI:57692"/>
    </ligand>
</feature>
<reference evidence="3" key="1">
    <citation type="journal article" date="2014" name="Int. J. Syst. Evol. Microbiol.">
        <title>Complete genome sequence of Corynebacterium casei LMG S-19264T (=DSM 44701T), isolated from a smear-ripened cheese.</title>
        <authorList>
            <consortium name="US DOE Joint Genome Institute (JGI-PGF)"/>
            <person name="Walter F."/>
            <person name="Albersmeier A."/>
            <person name="Kalinowski J."/>
            <person name="Ruckert C."/>
        </authorList>
    </citation>
    <scope>NUCLEOTIDE SEQUENCE</scope>
    <source>
        <strain evidence="3">CGMCC 1.14984</strain>
    </source>
</reference>
<feature type="binding site" evidence="2">
    <location>
        <position position="341"/>
    </location>
    <ligand>
        <name>FAD</name>
        <dbReference type="ChEBI" id="CHEBI:57692"/>
    </ligand>
</feature>
<evidence type="ECO:0000256" key="1">
    <source>
        <dbReference type="PIRSR" id="PIRSR011396-1"/>
    </source>
</evidence>
<accession>A0A8J3EP21</accession>
<name>A0A8J3EP21_9PROT</name>
<comment type="caution">
    <text evidence="3">The sequence shown here is derived from an EMBL/GenBank/DDBJ whole genome shotgun (WGS) entry which is preliminary data.</text>
</comment>
<dbReference type="InterPro" id="IPR036188">
    <property type="entry name" value="FAD/NAD-bd_sf"/>
</dbReference>